<name>A0A1L5BQ97_SPHIB</name>
<dbReference type="PANTHER" id="PTHR23151:SF90">
    <property type="entry name" value="DIHYDROLIPOYLLYSINE-RESIDUE ACETYLTRANSFERASE COMPONENT OF PYRUVATE DEHYDROGENASE COMPLEX, MITOCHONDRIAL-RELATED"/>
    <property type="match status" value="1"/>
</dbReference>
<dbReference type="PROSITE" id="PS50968">
    <property type="entry name" value="BIOTINYL_LIPOYL"/>
    <property type="match status" value="1"/>
</dbReference>
<reference evidence="4" key="2">
    <citation type="submission" date="2015-10" db="EMBL/GenBank/DDBJ databases">
        <title>Complete Genome Sequence of Sphingobium indicum B90A.</title>
        <authorList>
            <person name="Verma H."/>
            <person name="Kumar R."/>
            <person name="Bajaj A."/>
            <person name="Rani P."/>
            <person name="Lal R."/>
        </authorList>
    </citation>
    <scope>NUCLEOTIDE SEQUENCE</scope>
    <source>
        <strain evidence="4">B90A</strain>
        <plasmid evidence="5">pSRL1</plasmid>
    </source>
</reference>
<dbReference type="GO" id="GO:0016746">
    <property type="term" value="F:acyltransferase activity"/>
    <property type="evidence" value="ECO:0007669"/>
    <property type="project" value="UniProtKB-KW"/>
</dbReference>
<keyword evidence="5" id="KW-0614">Plasmid</keyword>
<protein>
    <submittedName>
        <fullName evidence="4">Acyltransferase</fullName>
    </submittedName>
</protein>
<geneLocation type="plasmid" evidence="5 6">
    <name>pSRL1</name>
</geneLocation>
<evidence type="ECO:0000256" key="2">
    <source>
        <dbReference type="ARBA" id="ARBA00022823"/>
    </source>
</evidence>
<dbReference type="RefSeq" id="WP_007682525.1">
    <property type="nucleotide sequence ID" value="NZ_CP013070.1"/>
</dbReference>
<dbReference type="KEGG" id="sinb:SIDU_17905"/>
<gene>
    <name evidence="4" type="ORF">SIDU_11310</name>
    <name evidence="5" type="ORF">SIDU_17905</name>
</gene>
<reference evidence="4 6" key="1">
    <citation type="journal article" date="2012" name="J. Bacteriol.">
        <title>Genome sequence of Sphingobium indicum B90A, a hexachlorocyclohexane-degrading bacterium.</title>
        <authorList>
            <person name="Anand S."/>
            <person name="Sangwan N."/>
            <person name="Lata P."/>
            <person name="Kaur J."/>
            <person name="Dua A."/>
            <person name="Singh A.K."/>
            <person name="Verma M."/>
            <person name="Kaur J."/>
            <person name="Khurana J.P."/>
            <person name="Khurana P."/>
            <person name="Mathur S."/>
            <person name="Lal R."/>
        </authorList>
    </citation>
    <scope>NUCLEOTIDE SEQUENCE [LARGE SCALE GENOMIC DNA]</scope>
    <source>
        <strain evidence="4">B90A</strain>
        <strain evidence="6">DSM 16412 / CCM 7286 / MTCC 6364 / B90A</strain>
        <plasmid evidence="5">pSRL1</plasmid>
    </source>
</reference>
<dbReference type="EMBL" id="CP013070">
    <property type="protein sequence ID" value="APL95049.1"/>
    <property type="molecule type" value="Genomic_DNA"/>
</dbReference>
<dbReference type="CDD" id="cd06849">
    <property type="entry name" value="lipoyl_domain"/>
    <property type="match status" value="1"/>
</dbReference>
<proteinExistence type="predicted"/>
<dbReference type="Proteomes" id="UP000004550">
    <property type="component" value="Plasmid pSRL1"/>
</dbReference>
<dbReference type="EMBL" id="CP013071">
    <property type="protein sequence ID" value="APL96520.1"/>
    <property type="molecule type" value="Genomic_DNA"/>
</dbReference>
<dbReference type="GO" id="GO:0006086">
    <property type="term" value="P:pyruvate decarboxylation to acetyl-CoA"/>
    <property type="evidence" value="ECO:0007669"/>
    <property type="project" value="InterPro"/>
</dbReference>
<dbReference type="InterPro" id="IPR003016">
    <property type="entry name" value="2-oxoA_DH_lipoyl-BS"/>
</dbReference>
<comment type="cofactor">
    <cofactor evidence="1">
        <name>(R)-lipoate</name>
        <dbReference type="ChEBI" id="CHEBI:83088"/>
    </cofactor>
</comment>
<evidence type="ECO:0000259" key="3">
    <source>
        <dbReference type="PROSITE" id="PS50968"/>
    </source>
</evidence>
<dbReference type="Gene3D" id="2.40.50.100">
    <property type="match status" value="1"/>
</dbReference>
<sequence length="79" mass="8576">MKMSLKLPMFGMNMEEGTIARWHVQLGADFALGDILYEVETEKVTSEVEAPCDGTLIEILVSEGDDAAVGAAVCRIETK</sequence>
<evidence type="ECO:0000256" key="1">
    <source>
        <dbReference type="ARBA" id="ARBA00001938"/>
    </source>
</evidence>
<dbReference type="GO" id="GO:0045254">
    <property type="term" value="C:pyruvate dehydrogenase complex"/>
    <property type="evidence" value="ECO:0007669"/>
    <property type="project" value="InterPro"/>
</dbReference>
<feature type="domain" description="Lipoyl-binding" evidence="3">
    <location>
        <begin position="2"/>
        <end position="77"/>
    </location>
</feature>
<keyword evidence="2" id="KW-0450">Lipoyl</keyword>
<evidence type="ECO:0000313" key="6">
    <source>
        <dbReference type="Proteomes" id="UP000004550"/>
    </source>
</evidence>
<dbReference type="KEGG" id="sinb:SIDU_11310"/>
<dbReference type="InterPro" id="IPR011053">
    <property type="entry name" value="Single_hybrid_motif"/>
</dbReference>
<evidence type="ECO:0000313" key="4">
    <source>
        <dbReference type="EMBL" id="APL95049.1"/>
    </source>
</evidence>
<accession>A0A1L5BQ97</accession>
<dbReference type="InterPro" id="IPR045257">
    <property type="entry name" value="E2/Pdx1"/>
</dbReference>
<keyword evidence="4" id="KW-0808">Transferase</keyword>
<evidence type="ECO:0000313" key="5">
    <source>
        <dbReference type="EMBL" id="APL96520.1"/>
    </source>
</evidence>
<dbReference type="SUPFAM" id="SSF51230">
    <property type="entry name" value="Single hybrid motif"/>
    <property type="match status" value="1"/>
</dbReference>
<keyword evidence="4" id="KW-0012">Acyltransferase</keyword>
<dbReference type="PANTHER" id="PTHR23151">
    <property type="entry name" value="DIHYDROLIPOAMIDE ACETYL/SUCCINYL-TRANSFERASE-RELATED"/>
    <property type="match status" value="1"/>
</dbReference>
<dbReference type="AlphaFoldDB" id="A0A1L5BQ97"/>
<dbReference type="Proteomes" id="UP000004550">
    <property type="component" value="Chromosome"/>
</dbReference>
<dbReference type="GeneID" id="29273465"/>
<dbReference type="InterPro" id="IPR000089">
    <property type="entry name" value="Biotin_lipoyl"/>
</dbReference>
<organism evidence="4 6">
    <name type="scientific">Sphingobium indicum (strain DSM 16412 / CCM 7286 / MTCC 6364 / B90A)</name>
    <dbReference type="NCBI Taxonomy" id="861109"/>
    <lineage>
        <taxon>Bacteria</taxon>
        <taxon>Pseudomonadati</taxon>
        <taxon>Pseudomonadota</taxon>
        <taxon>Alphaproteobacteria</taxon>
        <taxon>Sphingomonadales</taxon>
        <taxon>Sphingomonadaceae</taxon>
        <taxon>Sphingobium</taxon>
    </lineage>
</organism>
<dbReference type="PROSITE" id="PS00189">
    <property type="entry name" value="LIPOYL"/>
    <property type="match status" value="1"/>
</dbReference>
<dbReference type="Pfam" id="PF00364">
    <property type="entry name" value="Biotin_lipoyl"/>
    <property type="match status" value="1"/>
</dbReference>